<sequence>MATSGFRLGIEVEALLIPYDQKVLPVGKGLAEFATLITKSYNSLRDPKKNYAMRADIGRKYQGVEYQDWVLTNDITLKGDEKMMYMVEIVSPILKAEPYKGGWRSEINDMFKYLNTLCAVRSNRSCSFHVHLSPIGSSWSLKELQGISIAVIHFECAFEALIPETRRGNQFIRSNRFFGNALLEDLQHSECIKQIQLQKTVKDLAGLMSADRYTTWNFENLKEDYRKGTIEFRQPPGQTHATGCLSWIELAIDFVQSARRKDWHAKVKDYPQNVSGLRRFISEGLVDGLSRECFLGPLLNSKEGSAKFVPKAPDYDTTLMAKKEKEDKKKNILMEKLKENLKKELKNPQSK</sequence>
<dbReference type="AlphaFoldDB" id="A0AAD9W3P1"/>
<comment type="caution">
    <text evidence="1">The sequence shown here is derived from an EMBL/GenBank/DDBJ whole genome shotgun (WGS) entry which is preliminary data.</text>
</comment>
<accession>A0AAD9W3P1</accession>
<dbReference type="Pfam" id="PF12224">
    <property type="entry name" value="Amidoligase_2"/>
    <property type="match status" value="1"/>
</dbReference>
<dbReference type="Proteomes" id="UP001265746">
    <property type="component" value="Unassembled WGS sequence"/>
</dbReference>
<name>A0AAD9W3P1_PHOAM</name>
<reference evidence="1" key="1">
    <citation type="submission" date="2023-06" db="EMBL/GenBank/DDBJ databases">
        <authorList>
            <person name="Noh H."/>
        </authorList>
    </citation>
    <scope>NUCLEOTIDE SEQUENCE</scope>
    <source>
        <strain evidence="1">DUCC20226</strain>
    </source>
</reference>
<evidence type="ECO:0000313" key="2">
    <source>
        <dbReference type="Proteomes" id="UP001265746"/>
    </source>
</evidence>
<protein>
    <recommendedName>
        <fullName evidence="3">Amidoligase enzyme</fullName>
    </recommendedName>
</protein>
<evidence type="ECO:0008006" key="3">
    <source>
        <dbReference type="Google" id="ProtNLM"/>
    </source>
</evidence>
<dbReference type="InterPro" id="IPR022025">
    <property type="entry name" value="Amidoligase_2"/>
</dbReference>
<dbReference type="EMBL" id="JAUJFL010000003">
    <property type="protein sequence ID" value="KAK2607014.1"/>
    <property type="molecule type" value="Genomic_DNA"/>
</dbReference>
<organism evidence="1 2">
    <name type="scientific">Phomopsis amygdali</name>
    <name type="common">Fusicoccum amygdali</name>
    <dbReference type="NCBI Taxonomy" id="1214568"/>
    <lineage>
        <taxon>Eukaryota</taxon>
        <taxon>Fungi</taxon>
        <taxon>Dikarya</taxon>
        <taxon>Ascomycota</taxon>
        <taxon>Pezizomycotina</taxon>
        <taxon>Sordariomycetes</taxon>
        <taxon>Sordariomycetidae</taxon>
        <taxon>Diaporthales</taxon>
        <taxon>Diaporthaceae</taxon>
        <taxon>Diaporthe</taxon>
    </lineage>
</organism>
<evidence type="ECO:0000313" key="1">
    <source>
        <dbReference type="EMBL" id="KAK2607014.1"/>
    </source>
</evidence>
<proteinExistence type="predicted"/>
<dbReference type="PANTHER" id="PTHR36847">
    <property type="entry name" value="AMIDOLIGASE ENZYME"/>
    <property type="match status" value="1"/>
</dbReference>
<dbReference type="PANTHER" id="PTHR36847:SF1">
    <property type="entry name" value="AMIDOLIGASE ENZYME"/>
    <property type="match status" value="1"/>
</dbReference>
<gene>
    <name evidence="1" type="ORF">N8I77_005726</name>
</gene>
<keyword evidence="2" id="KW-1185">Reference proteome</keyword>